<dbReference type="EMBL" id="JACCEL010000016">
    <property type="protein sequence ID" value="MBG9978602.1"/>
    <property type="molecule type" value="Genomic_DNA"/>
</dbReference>
<dbReference type="PANTHER" id="PTHR30061">
    <property type="entry name" value="MALTOSE-BINDING PERIPLASMIC PROTEIN"/>
    <property type="match status" value="1"/>
</dbReference>
<comment type="subcellular location">
    <subcellularLocation>
        <location evidence="5">Cell membrane</location>
        <topology evidence="5">Lipid-anchor</topology>
    </subcellularLocation>
</comment>
<evidence type="ECO:0000256" key="2">
    <source>
        <dbReference type="ARBA" id="ARBA00022448"/>
    </source>
</evidence>
<dbReference type="PRINTS" id="PR00181">
    <property type="entry name" value="MALTOSEBP"/>
</dbReference>
<comment type="similarity">
    <text evidence="1 5">Belongs to the bacterial solute-binding protein 1 family.</text>
</comment>
<name>A0ABS0LK21_9LACT</name>
<dbReference type="SUPFAM" id="SSF53850">
    <property type="entry name" value="Periplasmic binding protein-like II"/>
    <property type="match status" value="1"/>
</dbReference>
<keyword evidence="7" id="KW-1185">Reference proteome</keyword>
<dbReference type="RefSeq" id="WP_197104673.1">
    <property type="nucleotide sequence ID" value="NZ_JACCEL010000016.1"/>
</dbReference>
<evidence type="ECO:0000313" key="7">
    <source>
        <dbReference type="Proteomes" id="UP000823401"/>
    </source>
</evidence>
<gene>
    <name evidence="6" type="ORF">HYQ42_07345</name>
</gene>
<keyword evidence="2 5" id="KW-0813">Transport</keyword>
<keyword evidence="3 5" id="KW-0762">Sugar transport</keyword>
<keyword evidence="4" id="KW-0732">Signal</keyword>
<dbReference type="Pfam" id="PF13416">
    <property type="entry name" value="SBP_bac_8"/>
    <property type="match status" value="1"/>
</dbReference>
<evidence type="ECO:0000256" key="5">
    <source>
        <dbReference type="RuleBase" id="RU365005"/>
    </source>
</evidence>
<dbReference type="Proteomes" id="UP000823401">
    <property type="component" value="Unassembled WGS sequence"/>
</dbReference>
<evidence type="ECO:0000313" key="6">
    <source>
        <dbReference type="EMBL" id="MBG9978602.1"/>
    </source>
</evidence>
<protein>
    <recommendedName>
        <fullName evidence="5">Maltodextrin-binding protein</fullName>
    </recommendedName>
</protein>
<dbReference type="InterPro" id="IPR006059">
    <property type="entry name" value="SBP"/>
</dbReference>
<keyword evidence="5" id="KW-1003">Cell membrane</keyword>
<evidence type="ECO:0000256" key="1">
    <source>
        <dbReference type="ARBA" id="ARBA00008520"/>
    </source>
</evidence>
<dbReference type="InterPro" id="IPR006060">
    <property type="entry name" value="Maltose/Cyclodextrin-bd"/>
</dbReference>
<keyword evidence="5" id="KW-0449">Lipoprotein</keyword>
<reference evidence="6 7" key="1">
    <citation type="submission" date="2020-07" db="EMBL/GenBank/DDBJ databases">
        <title>Facklamia lactis sp. nov., isolated from raw milk.</title>
        <authorList>
            <person name="Doll E.V."/>
            <person name="Huptas C."/>
            <person name="Staib L."/>
            <person name="Wenning M."/>
            <person name="Scherer S."/>
        </authorList>
    </citation>
    <scope>NUCLEOTIDE SEQUENCE [LARGE SCALE GENOMIC DNA]</scope>
    <source>
        <strain evidence="6 7">DSM 104272</strain>
    </source>
</reference>
<dbReference type="PANTHER" id="PTHR30061:SF50">
    <property type="entry name" value="MALTOSE_MALTODEXTRIN-BINDING PERIPLASMIC PROTEIN"/>
    <property type="match status" value="1"/>
</dbReference>
<dbReference type="Gene3D" id="3.40.190.10">
    <property type="entry name" value="Periplasmic binding protein-like II"/>
    <property type="match status" value="2"/>
</dbReference>
<accession>A0ABS0LK21</accession>
<sequence>MKFDWKKIVTGATTAILGASVAASVLLPAQEVLAQEETLIISAAGHYDYVIENIEAFEEEHGVSVEVWDTDMFEVLDGLALDGPAGTGADVVIAPYDRIGSLSMQGLIQPVTLNEDAGYDETDQQQVTMDGQIYGAPTVIETLVMFYNTELLDAAPETFEELEAISQDERFAFEGEEGRNVGFLTNWVDFYMTYGLLAGYGGYVFGEDGTNTEDIGLNNEGAIEAIEYATNWYQNTWPQGMLDVTSATDFINQSFMEGNTAAVITGPWMANDFNNSGIPYATTTIPTLPNGEEYKPFGGGKAWAISAFTEKTELAQEFLNWVTSEEQQTIMYERLGEIPANQVAREQAAQSDSELTAAVIEVYENAVPMPNIPQMAEVWVGAESLMFDAASGTKTAEDSANDAVELITQTIQQNY</sequence>
<evidence type="ECO:0000256" key="3">
    <source>
        <dbReference type="ARBA" id="ARBA00022597"/>
    </source>
</evidence>
<proteinExistence type="inferred from homology"/>
<keyword evidence="5" id="KW-0472">Membrane</keyword>
<organism evidence="6 7">
    <name type="scientific">Ruoffia tabacinasalis</name>
    <dbReference type="NCBI Taxonomy" id="87458"/>
    <lineage>
        <taxon>Bacteria</taxon>
        <taxon>Bacillati</taxon>
        <taxon>Bacillota</taxon>
        <taxon>Bacilli</taxon>
        <taxon>Lactobacillales</taxon>
        <taxon>Aerococcaceae</taxon>
        <taxon>Ruoffia</taxon>
    </lineage>
</organism>
<comment type="caution">
    <text evidence="6">The sequence shown here is derived from an EMBL/GenBank/DDBJ whole genome shotgun (WGS) entry which is preliminary data.</text>
</comment>
<evidence type="ECO:0000256" key="4">
    <source>
        <dbReference type="ARBA" id="ARBA00022729"/>
    </source>
</evidence>